<dbReference type="PANTHER" id="PTHR16950">
    <property type="entry name" value="ZINC TRANSPORTER SLC39A7 HISTIDINE-RICH MEMBRANE PROTEIN KE4"/>
    <property type="match status" value="1"/>
</dbReference>
<dbReference type="EMBL" id="CAQQ02190787">
    <property type="status" value="NOT_ANNOTATED_CDS"/>
    <property type="molecule type" value="Genomic_DNA"/>
</dbReference>
<evidence type="ECO:0000313" key="7">
    <source>
        <dbReference type="EnsemblMetazoa" id="MESCA008089-PA"/>
    </source>
</evidence>
<feature type="transmembrane region" description="Helical" evidence="6">
    <location>
        <begin position="37"/>
        <end position="58"/>
    </location>
</feature>
<protein>
    <submittedName>
        <fullName evidence="7">Uncharacterized protein</fullName>
    </submittedName>
</protein>
<feature type="transmembrane region" description="Helical" evidence="6">
    <location>
        <begin position="143"/>
        <end position="165"/>
    </location>
</feature>
<dbReference type="GO" id="GO:0016020">
    <property type="term" value="C:membrane"/>
    <property type="evidence" value="ECO:0007669"/>
    <property type="project" value="UniProtKB-SubCell"/>
</dbReference>
<feature type="transmembrane region" description="Helical" evidence="6">
    <location>
        <begin position="177"/>
        <end position="194"/>
    </location>
</feature>
<proteinExistence type="inferred from homology"/>
<evidence type="ECO:0000256" key="6">
    <source>
        <dbReference type="SAM" id="Phobius"/>
    </source>
</evidence>
<keyword evidence="2 6" id="KW-0812">Transmembrane</keyword>
<accession>T1GWB6</accession>
<dbReference type="InterPro" id="IPR003689">
    <property type="entry name" value="ZIP"/>
</dbReference>
<organism evidence="7 8">
    <name type="scientific">Megaselia scalaris</name>
    <name type="common">Humpbacked fly</name>
    <name type="synonym">Phora scalaris</name>
    <dbReference type="NCBI Taxonomy" id="36166"/>
    <lineage>
        <taxon>Eukaryota</taxon>
        <taxon>Metazoa</taxon>
        <taxon>Ecdysozoa</taxon>
        <taxon>Arthropoda</taxon>
        <taxon>Hexapoda</taxon>
        <taxon>Insecta</taxon>
        <taxon>Pterygota</taxon>
        <taxon>Neoptera</taxon>
        <taxon>Endopterygota</taxon>
        <taxon>Diptera</taxon>
        <taxon>Brachycera</taxon>
        <taxon>Muscomorpha</taxon>
        <taxon>Platypezoidea</taxon>
        <taxon>Phoridae</taxon>
        <taxon>Megaseliini</taxon>
        <taxon>Megaselia</taxon>
    </lineage>
</organism>
<evidence type="ECO:0000256" key="5">
    <source>
        <dbReference type="ARBA" id="ARBA00038485"/>
    </source>
</evidence>
<evidence type="ECO:0000256" key="1">
    <source>
        <dbReference type="ARBA" id="ARBA00004141"/>
    </source>
</evidence>
<dbReference type="PANTHER" id="PTHR16950:SF16">
    <property type="entry name" value="ZINC TRANSPORTER ZIP13"/>
    <property type="match status" value="1"/>
</dbReference>
<comment type="subcellular location">
    <subcellularLocation>
        <location evidence="1">Membrane</location>
        <topology evidence="1">Multi-pass membrane protein</topology>
    </subcellularLocation>
</comment>
<dbReference type="Proteomes" id="UP000015102">
    <property type="component" value="Unassembled WGS sequence"/>
</dbReference>
<feature type="transmembrane region" description="Helical" evidence="6">
    <location>
        <begin position="114"/>
        <end position="137"/>
    </location>
</feature>
<keyword evidence="4 6" id="KW-0472">Membrane</keyword>
<reference evidence="7" key="2">
    <citation type="submission" date="2015-06" db="UniProtKB">
        <authorList>
            <consortium name="EnsemblMetazoa"/>
        </authorList>
    </citation>
    <scope>IDENTIFICATION</scope>
</reference>
<dbReference type="GO" id="GO:0006882">
    <property type="term" value="P:intracellular zinc ion homeostasis"/>
    <property type="evidence" value="ECO:0007669"/>
    <property type="project" value="TreeGrafter"/>
</dbReference>
<evidence type="ECO:0000256" key="2">
    <source>
        <dbReference type="ARBA" id="ARBA00022692"/>
    </source>
</evidence>
<sequence length="196" mass="21468">MNISTDYFFDSSALQIYTELVSDYLPEFLKGFEYTPWVWSLIGSAIIGLSGIFPLLIIPSVQTNNNVTKDKKKGDVKELIVETEDLHEIPHEVGDFAILLKSGFNRWDAAKAQLLTATAGLLGALVAIGGSGVTSAMEARTSWIMPFTAGGFLHISLITVLPDLLKEENPKESVKQFFALISGISVMAVMTILFEH</sequence>
<dbReference type="Pfam" id="PF02535">
    <property type="entry name" value="Zip"/>
    <property type="match status" value="1"/>
</dbReference>
<dbReference type="AlphaFoldDB" id="T1GWB6"/>
<reference evidence="8" key="1">
    <citation type="submission" date="2013-02" db="EMBL/GenBank/DDBJ databases">
        <authorList>
            <person name="Hughes D."/>
        </authorList>
    </citation>
    <scope>NUCLEOTIDE SEQUENCE</scope>
    <source>
        <strain>Durham</strain>
        <strain evidence="8">NC isolate 2 -- Noor lab</strain>
    </source>
</reference>
<evidence type="ECO:0000256" key="3">
    <source>
        <dbReference type="ARBA" id="ARBA00022989"/>
    </source>
</evidence>
<evidence type="ECO:0000313" key="8">
    <source>
        <dbReference type="Proteomes" id="UP000015102"/>
    </source>
</evidence>
<dbReference type="EMBL" id="CAQQ02190788">
    <property type="status" value="NOT_ANNOTATED_CDS"/>
    <property type="molecule type" value="Genomic_DNA"/>
</dbReference>
<comment type="similarity">
    <text evidence="5">Belongs to the ZIP transporter (TC 2.A.5) family. KE4/Catsup subfamily.</text>
</comment>
<dbReference type="GO" id="GO:0005385">
    <property type="term" value="F:zinc ion transmembrane transporter activity"/>
    <property type="evidence" value="ECO:0007669"/>
    <property type="project" value="TreeGrafter"/>
</dbReference>
<dbReference type="STRING" id="36166.T1GWB6"/>
<dbReference type="EnsemblMetazoa" id="MESCA008089-RA">
    <property type="protein sequence ID" value="MESCA008089-PA"/>
    <property type="gene ID" value="MESCA008089"/>
</dbReference>
<evidence type="ECO:0000256" key="4">
    <source>
        <dbReference type="ARBA" id="ARBA00023136"/>
    </source>
</evidence>
<name>T1GWB6_MEGSC</name>
<keyword evidence="8" id="KW-1185">Reference proteome</keyword>
<dbReference type="HOGENOM" id="CLU_1391670_0_0_1"/>
<keyword evidence="3 6" id="KW-1133">Transmembrane helix</keyword>